<dbReference type="InterPro" id="IPR001451">
    <property type="entry name" value="Hexapep"/>
</dbReference>
<gene>
    <name evidence="1" type="ORF">Z045_17950</name>
</gene>
<reference evidence="1 2" key="2">
    <citation type="journal article" date="2016" name="Genome Announc.">
        <title>Draft Genome Sequence of a Versatile Hydrocarbon-Degrading Bacterium, Rhodococcus pyridinivorans Strain KG-16, Collected from Oil Fields in India.</title>
        <authorList>
            <person name="Aggarwal R.K."/>
            <person name="Dawar C."/>
            <person name="Phanindranath R."/>
            <person name="Mutnuri L."/>
            <person name="Dayal A.M."/>
        </authorList>
    </citation>
    <scope>NUCLEOTIDE SEQUENCE [LARGE SCALE GENOMIC DNA]</scope>
    <source>
        <strain evidence="1 2">KG-16</strain>
    </source>
</reference>
<dbReference type="InterPro" id="IPR011004">
    <property type="entry name" value="Trimer_LpxA-like_sf"/>
</dbReference>
<comment type="caution">
    <text evidence="1">The sequence shown here is derived from an EMBL/GenBank/DDBJ whole genome shotgun (WGS) entry which is preliminary data.</text>
</comment>
<evidence type="ECO:0000313" key="1">
    <source>
        <dbReference type="EMBL" id="KSZ57370.1"/>
    </source>
</evidence>
<dbReference type="Gene3D" id="2.160.10.10">
    <property type="entry name" value="Hexapeptide repeat proteins"/>
    <property type="match status" value="1"/>
</dbReference>
<protein>
    <submittedName>
        <fullName evidence="1">Acetyltransferase</fullName>
    </submittedName>
</protein>
<dbReference type="SUPFAM" id="SSF51161">
    <property type="entry name" value="Trimeric LpxA-like enzymes"/>
    <property type="match status" value="1"/>
</dbReference>
<dbReference type="InterPro" id="IPR051159">
    <property type="entry name" value="Hexapeptide_acetyltransf"/>
</dbReference>
<name>A0A0V9UH78_9NOCA</name>
<dbReference type="Pfam" id="PF00132">
    <property type="entry name" value="Hexapep"/>
    <property type="match status" value="1"/>
</dbReference>
<proteinExistence type="predicted"/>
<reference evidence="2" key="1">
    <citation type="submission" date="2015-01" db="EMBL/GenBank/DDBJ databases">
        <title>Draft genome sequence of Rhodococcus pyridinivorans strain KG-16, a hydrocarbon-degrading bacterium.</title>
        <authorList>
            <person name="Aggarwal R.K."/>
            <person name="Dawar C."/>
        </authorList>
    </citation>
    <scope>NUCLEOTIDE SEQUENCE [LARGE SCALE GENOMIC DNA]</scope>
    <source>
        <strain evidence="2">KG-16</strain>
    </source>
</reference>
<sequence length="166" mass="17341">MARSHTYRSQAIAVALASNPLISSGSRWKWLRRAGVDAAPPSLIHTRVVVQGLGRLTLGAGSFVNHGCYFDTVADITVGQRVFLGDHVRVLTSSHRMGTAEQRASTLTGEPVTIGDGAWIGSGAVIMPGVSIGAGAVIGANSLVTKDCAPHTLHLGSPARHVRDLD</sequence>
<accession>A0A0V9UH78</accession>
<dbReference type="AlphaFoldDB" id="A0A0V9UH78"/>
<dbReference type="Proteomes" id="UP000053060">
    <property type="component" value="Unassembled WGS sequence"/>
</dbReference>
<dbReference type="PANTHER" id="PTHR23416">
    <property type="entry name" value="SIALIC ACID SYNTHASE-RELATED"/>
    <property type="match status" value="1"/>
</dbReference>
<organism evidence="1 2">
    <name type="scientific">Rhodococcus pyridinivorans KG-16</name>
    <dbReference type="NCBI Taxonomy" id="1441730"/>
    <lineage>
        <taxon>Bacteria</taxon>
        <taxon>Bacillati</taxon>
        <taxon>Actinomycetota</taxon>
        <taxon>Actinomycetes</taxon>
        <taxon>Mycobacteriales</taxon>
        <taxon>Nocardiaceae</taxon>
        <taxon>Rhodococcus</taxon>
    </lineage>
</organism>
<evidence type="ECO:0000313" key="2">
    <source>
        <dbReference type="Proteomes" id="UP000053060"/>
    </source>
</evidence>
<dbReference type="PATRIC" id="fig|1441730.3.peg.3742"/>
<dbReference type="GO" id="GO:0016740">
    <property type="term" value="F:transferase activity"/>
    <property type="evidence" value="ECO:0007669"/>
    <property type="project" value="UniProtKB-KW"/>
</dbReference>
<keyword evidence="1" id="KW-0808">Transferase</keyword>
<dbReference type="RefSeq" id="WP_060653059.1">
    <property type="nucleotide sequence ID" value="NZ_AZXY01000009.1"/>
</dbReference>
<dbReference type="EMBL" id="AZXY01000009">
    <property type="protein sequence ID" value="KSZ57370.1"/>
    <property type="molecule type" value="Genomic_DNA"/>
</dbReference>